<dbReference type="InterPro" id="IPR001584">
    <property type="entry name" value="Integrase_cat-core"/>
</dbReference>
<sequence length="792" mass="88736">MSTEQDTGALPRRSARLAVRRRSVVPPRSKYQQQRLSRRTTPAASSTATAVPVTTGALPACPVQGASEPLSAYLQRVQAFTDVVATAKAQLEAAEAERQRLANEAAAQTQRTAEADAAARDRRNAISTESLIQSENQWTTLLQGMIFVPTDAQADPTPAEAERSNLANLMLSVMRGVMWNNKLLQAHLLTERQHRQKQQQDTAALAAAVRAAAIQQQQQHQLLTSGLARINSIEAQASAAPGCTIDTTKQLNERIDHVVSLIGELGDFTSPATISSTVAAIKTDIAKLQSQPAAAAKVYKMPRFNIGKFEDYNKTDTSTWWQAFLTEASCHKVPAEDMMKALYLQLIGGAQAWMNHLAVNKKTTIAELHKHLTWEDFEQLWFTRFMVRNVVKAAMNEVYTCSQGITSTIGRWMYYIDQFDFDPCHIPGPANRAADALSRRPDFCAIVTTTFDLHDDLQPHFVKGYKSDPTYSTLYAELSSDHPPASHYRISDGFLLLHTRGKDLLVVPQDRILRTRLLGEFHDARLSAHLAVNRRLARLRQRFQWPDVLHDVTRYIESCAVCHHNKGRSRVPFGELKPLPIPRAPRLSIAMDVTGPFPRDRLGHDGILTAVDRLSKYAHFLPCKYHAAAPELARLLHTGWITNKGVPEDIVSDRDTRFMSAFWTSLMAESGTTMKPSSTRHRQTDGQTERAHQTAQMMLRTLIRPDQKDWVDRLPDIEFAYNTSVHPAICITPFELHHGGEKARIFADLLLPQAADIDVPCSPASIRKYRYLLMKARANMQKAQIRMQQQAN</sequence>
<organism evidence="4 5">
    <name type="scientific">Chara braunii</name>
    <name type="common">Braun's stonewort</name>
    <dbReference type="NCBI Taxonomy" id="69332"/>
    <lineage>
        <taxon>Eukaryota</taxon>
        <taxon>Viridiplantae</taxon>
        <taxon>Streptophyta</taxon>
        <taxon>Charophyceae</taxon>
        <taxon>Charales</taxon>
        <taxon>Characeae</taxon>
        <taxon>Chara</taxon>
    </lineage>
</organism>
<gene>
    <name evidence="4" type="ORF">CBR_g19466</name>
</gene>
<dbReference type="EMBL" id="BFEA01000214">
    <property type="protein sequence ID" value="GBG74951.1"/>
    <property type="molecule type" value="Genomic_DNA"/>
</dbReference>
<dbReference type="InterPro" id="IPR036397">
    <property type="entry name" value="RNaseH_sf"/>
</dbReference>
<dbReference type="PANTHER" id="PTHR37984">
    <property type="entry name" value="PROTEIN CBG26694"/>
    <property type="match status" value="1"/>
</dbReference>
<accession>A0A388KY43</accession>
<dbReference type="InterPro" id="IPR050951">
    <property type="entry name" value="Retrovirus_Pol_polyprotein"/>
</dbReference>
<name>A0A388KY43_CHABU</name>
<feature type="region of interest" description="Disordered" evidence="2">
    <location>
        <begin position="1"/>
        <end position="50"/>
    </location>
</feature>
<dbReference type="GO" id="GO:0003676">
    <property type="term" value="F:nucleic acid binding"/>
    <property type="evidence" value="ECO:0007669"/>
    <property type="project" value="InterPro"/>
</dbReference>
<dbReference type="PANTHER" id="PTHR37984:SF5">
    <property type="entry name" value="PROTEIN NYNRIN-LIKE"/>
    <property type="match status" value="1"/>
</dbReference>
<dbReference type="PROSITE" id="PS50994">
    <property type="entry name" value="INTEGRASE"/>
    <property type="match status" value="1"/>
</dbReference>
<feature type="compositionally biased region" description="Basic residues" evidence="2">
    <location>
        <begin position="13"/>
        <end position="23"/>
    </location>
</feature>
<dbReference type="InterPro" id="IPR041588">
    <property type="entry name" value="Integrase_H2C2"/>
</dbReference>
<evidence type="ECO:0000256" key="2">
    <source>
        <dbReference type="SAM" id="MobiDB-lite"/>
    </source>
</evidence>
<dbReference type="SUPFAM" id="SSF53098">
    <property type="entry name" value="Ribonuclease H-like"/>
    <property type="match status" value="1"/>
</dbReference>
<evidence type="ECO:0000256" key="1">
    <source>
        <dbReference type="SAM" id="Coils"/>
    </source>
</evidence>
<reference evidence="4 5" key="1">
    <citation type="journal article" date="2018" name="Cell">
        <title>The Chara Genome: Secondary Complexity and Implications for Plant Terrestrialization.</title>
        <authorList>
            <person name="Nishiyama T."/>
            <person name="Sakayama H."/>
            <person name="Vries J.D."/>
            <person name="Buschmann H."/>
            <person name="Saint-Marcoux D."/>
            <person name="Ullrich K.K."/>
            <person name="Haas F.B."/>
            <person name="Vanderstraeten L."/>
            <person name="Becker D."/>
            <person name="Lang D."/>
            <person name="Vosolsobe S."/>
            <person name="Rombauts S."/>
            <person name="Wilhelmsson P.K.I."/>
            <person name="Janitza P."/>
            <person name="Kern R."/>
            <person name="Heyl A."/>
            <person name="Rumpler F."/>
            <person name="Villalobos L.I.A.C."/>
            <person name="Clay J.M."/>
            <person name="Skokan R."/>
            <person name="Toyoda A."/>
            <person name="Suzuki Y."/>
            <person name="Kagoshima H."/>
            <person name="Schijlen E."/>
            <person name="Tajeshwar N."/>
            <person name="Catarino B."/>
            <person name="Hetherington A.J."/>
            <person name="Saltykova A."/>
            <person name="Bonnot C."/>
            <person name="Breuninger H."/>
            <person name="Symeonidi A."/>
            <person name="Radhakrishnan G.V."/>
            <person name="Van Nieuwerburgh F."/>
            <person name="Deforce D."/>
            <person name="Chang C."/>
            <person name="Karol K.G."/>
            <person name="Hedrich R."/>
            <person name="Ulvskov P."/>
            <person name="Glockner G."/>
            <person name="Delwiche C.F."/>
            <person name="Petrasek J."/>
            <person name="Van de Peer Y."/>
            <person name="Friml J."/>
            <person name="Beilby M."/>
            <person name="Dolan L."/>
            <person name="Kohara Y."/>
            <person name="Sugano S."/>
            <person name="Fujiyama A."/>
            <person name="Delaux P.-M."/>
            <person name="Quint M."/>
            <person name="TheiBen G."/>
            <person name="Hagemann M."/>
            <person name="Harholt J."/>
            <person name="Dunand C."/>
            <person name="Zachgo S."/>
            <person name="Langdale J."/>
            <person name="Maumus F."/>
            <person name="Straeten D.V.D."/>
            <person name="Gould S.B."/>
            <person name="Rensing S.A."/>
        </authorList>
    </citation>
    <scope>NUCLEOTIDE SEQUENCE [LARGE SCALE GENOMIC DNA]</scope>
    <source>
        <strain evidence="4 5">S276</strain>
    </source>
</reference>
<dbReference type="GO" id="GO:0015074">
    <property type="term" value="P:DNA integration"/>
    <property type="evidence" value="ECO:0007669"/>
    <property type="project" value="InterPro"/>
</dbReference>
<dbReference type="InterPro" id="IPR012337">
    <property type="entry name" value="RNaseH-like_sf"/>
</dbReference>
<dbReference type="Pfam" id="PF17921">
    <property type="entry name" value="Integrase_H2C2"/>
    <property type="match status" value="1"/>
</dbReference>
<protein>
    <recommendedName>
        <fullName evidence="3">Integrase catalytic domain-containing protein</fullName>
    </recommendedName>
</protein>
<keyword evidence="1" id="KW-0175">Coiled coil</keyword>
<evidence type="ECO:0000313" key="4">
    <source>
        <dbReference type="EMBL" id="GBG74951.1"/>
    </source>
</evidence>
<dbReference type="AlphaFoldDB" id="A0A388KY43"/>
<dbReference type="Gene3D" id="1.10.340.70">
    <property type="match status" value="1"/>
</dbReference>
<dbReference type="Gramene" id="GBG74951">
    <property type="protein sequence ID" value="GBG74951"/>
    <property type="gene ID" value="CBR_g19466"/>
</dbReference>
<evidence type="ECO:0000313" key="5">
    <source>
        <dbReference type="Proteomes" id="UP000265515"/>
    </source>
</evidence>
<proteinExistence type="predicted"/>
<comment type="caution">
    <text evidence="4">The sequence shown here is derived from an EMBL/GenBank/DDBJ whole genome shotgun (WGS) entry which is preliminary data.</text>
</comment>
<feature type="coiled-coil region" evidence="1">
    <location>
        <begin position="77"/>
        <end position="111"/>
    </location>
</feature>
<evidence type="ECO:0000259" key="3">
    <source>
        <dbReference type="PROSITE" id="PS50994"/>
    </source>
</evidence>
<feature type="domain" description="Integrase catalytic" evidence="3">
    <location>
        <begin position="581"/>
        <end position="741"/>
    </location>
</feature>
<keyword evidence="5" id="KW-1185">Reference proteome</keyword>
<feature type="compositionally biased region" description="Low complexity" evidence="2">
    <location>
        <begin position="39"/>
        <end position="50"/>
    </location>
</feature>
<dbReference type="Proteomes" id="UP000265515">
    <property type="component" value="Unassembled WGS sequence"/>
</dbReference>
<dbReference type="Gene3D" id="3.30.420.10">
    <property type="entry name" value="Ribonuclease H-like superfamily/Ribonuclease H"/>
    <property type="match status" value="1"/>
</dbReference>